<dbReference type="Pfam" id="PF09359">
    <property type="entry name" value="VTC"/>
    <property type="match status" value="1"/>
</dbReference>
<feature type="compositionally biased region" description="Acidic residues" evidence="21">
    <location>
        <begin position="1044"/>
        <end position="1054"/>
    </location>
</feature>
<dbReference type="GO" id="GO:0008976">
    <property type="term" value="F:polyphosphate kinase activity"/>
    <property type="evidence" value="ECO:0007669"/>
    <property type="project" value="UniProtKB-EC"/>
</dbReference>
<keyword evidence="14" id="KW-0539">Nucleus</keyword>
<evidence type="ECO:0000313" key="25">
    <source>
        <dbReference type="Proteomes" id="UP000310708"/>
    </source>
</evidence>
<feature type="transmembrane region" description="Helical" evidence="22">
    <location>
        <begin position="1201"/>
        <end position="1222"/>
    </location>
</feature>
<dbReference type="InterPro" id="IPR021110">
    <property type="entry name" value="DNA_rep_checkpnt_protein"/>
</dbReference>
<evidence type="ECO:0000256" key="3">
    <source>
        <dbReference type="ARBA" id="ARBA00004128"/>
    </source>
</evidence>
<evidence type="ECO:0000259" key="23">
    <source>
        <dbReference type="PROSITE" id="PS51382"/>
    </source>
</evidence>
<dbReference type="InterPro" id="IPR018966">
    <property type="entry name" value="VTC_domain"/>
</dbReference>
<keyword evidence="8" id="KW-0926">Vacuole</keyword>
<protein>
    <recommendedName>
        <fullName evidence="6">DNA replication regulator SLD2</fullName>
        <ecNumber evidence="5">2.7.4.1</ecNumber>
    </recommendedName>
    <alternativeName>
        <fullName evidence="7">DNA replication regulator sld2</fullName>
    </alternativeName>
    <alternativeName>
        <fullName evidence="19">Polyphosphate kinase</fullName>
    </alternativeName>
    <alternativeName>
        <fullName evidence="18">SPX-dependent polyphosphate polymerase VTC subunit 4</fullName>
    </alternativeName>
    <alternativeName>
        <fullName evidence="20">Vacuolar membrane polyphosphate polymerase catalytic subunit</fullName>
    </alternativeName>
    <alternativeName>
        <fullName evidence="17">Vacuolar transporter chaperone complex subunit 4</fullName>
    </alternativeName>
</protein>
<feature type="compositionally biased region" description="Acidic residues" evidence="21">
    <location>
        <begin position="153"/>
        <end position="172"/>
    </location>
</feature>
<evidence type="ECO:0000256" key="18">
    <source>
        <dbReference type="ARBA" id="ARBA00075894"/>
    </source>
</evidence>
<feature type="region of interest" description="Disordered" evidence="21">
    <location>
        <begin position="493"/>
        <end position="524"/>
    </location>
</feature>
<feature type="transmembrane region" description="Helical" evidence="22">
    <location>
        <begin position="1242"/>
        <end position="1262"/>
    </location>
</feature>
<comment type="similarity">
    <text evidence="4">Belongs to the SLD2 family.</text>
</comment>
<keyword evidence="13 22" id="KW-0472">Membrane</keyword>
<dbReference type="Proteomes" id="UP000310708">
    <property type="component" value="Unassembled WGS sequence"/>
</dbReference>
<dbReference type="EMBL" id="SPRX01000005">
    <property type="protein sequence ID" value="TIC69019.1"/>
    <property type="molecule type" value="Genomic_DNA"/>
</dbReference>
<dbReference type="Gene3D" id="1.10.10.1460">
    <property type="match status" value="1"/>
</dbReference>
<dbReference type="GO" id="GO:0033254">
    <property type="term" value="C:vacuolar transporter chaperone complex"/>
    <property type="evidence" value="ECO:0007669"/>
    <property type="project" value="TreeGrafter"/>
</dbReference>
<comment type="subcellular location">
    <subcellularLocation>
        <location evidence="2">Nucleus</location>
    </subcellularLocation>
    <subcellularLocation>
        <location evidence="3">Vacuole membrane</location>
        <topology evidence="3">Multi-pass membrane protein</topology>
    </subcellularLocation>
</comment>
<feature type="region of interest" description="Disordered" evidence="21">
    <location>
        <begin position="41"/>
        <end position="89"/>
    </location>
</feature>
<feature type="compositionally biased region" description="Low complexity" evidence="21">
    <location>
        <begin position="1061"/>
        <end position="1074"/>
    </location>
</feature>
<dbReference type="PROSITE" id="PS51382">
    <property type="entry name" value="SPX"/>
    <property type="match status" value="1"/>
</dbReference>
<evidence type="ECO:0000256" key="4">
    <source>
        <dbReference type="ARBA" id="ARBA00007276"/>
    </source>
</evidence>
<evidence type="ECO:0000256" key="11">
    <source>
        <dbReference type="ARBA" id="ARBA00022705"/>
    </source>
</evidence>
<comment type="similarity">
    <text evidence="16">Belongs to the VTC4 family.</text>
</comment>
<reference evidence="24 25" key="1">
    <citation type="submission" date="2019-03" db="EMBL/GenBank/DDBJ databases">
        <title>Sequencing 25 genomes of Wallemia mellicola.</title>
        <authorList>
            <person name="Gostincar C."/>
        </authorList>
    </citation>
    <scope>NUCLEOTIDE SEQUENCE [LARGE SCALE GENOMIC DNA]</scope>
    <source>
        <strain evidence="24 25">EXF-757</strain>
    </source>
</reference>
<feature type="compositionally biased region" description="Basic and acidic residues" evidence="21">
    <location>
        <begin position="961"/>
        <end position="981"/>
    </location>
</feature>
<evidence type="ECO:0000256" key="13">
    <source>
        <dbReference type="ARBA" id="ARBA00023136"/>
    </source>
</evidence>
<dbReference type="PANTHER" id="PTHR46140:SF1">
    <property type="entry name" value="VACUOLAR TRANSPORTER CHAPERONE COMPLEX SUBUNIT 4-RELATED"/>
    <property type="match status" value="1"/>
</dbReference>
<organism evidence="24 25">
    <name type="scientific">Wallemia mellicola</name>
    <dbReference type="NCBI Taxonomy" id="1708541"/>
    <lineage>
        <taxon>Eukaryota</taxon>
        <taxon>Fungi</taxon>
        <taxon>Dikarya</taxon>
        <taxon>Basidiomycota</taxon>
        <taxon>Wallemiomycotina</taxon>
        <taxon>Wallemiomycetes</taxon>
        <taxon>Wallemiales</taxon>
        <taxon>Wallemiaceae</taxon>
        <taxon>Wallemia</taxon>
    </lineage>
</organism>
<dbReference type="FunFam" id="1.10.10.1460:FF:000001">
    <property type="entry name" value="DNA replication regulator Sld2"/>
    <property type="match status" value="1"/>
</dbReference>
<feature type="compositionally biased region" description="Polar residues" evidence="21">
    <location>
        <begin position="108"/>
        <end position="120"/>
    </location>
</feature>
<sequence length="1267" mass="145684">MEVNLRNELKNWEKDFTLKHQRKPVKDDIKKDPTIAQKYKTYSKVKKGANDKDDTATTKSIPPPASTPKKKAAAVFKTPTKPATSSGFTPKKVEYAAASPQKFKDMLNTLSPAKSNNNAKFWTPRTKARKRLRGENVPNTPKKQRMEMIGIQEEQDVVQETKEEEEEEEDDMMNTPAKNKAFKPLFESPRPSTNTSNNSSVVVLPPLPTNTISTYVDNPQSQELTSSQATIPQSQPSQSQRGLKRGQSPENTSRAAISKKKSRTTLKYPNKVELPQSQTLAGKQDIKNEPTQLELEGTSQQISIIPHLQKRKLKKRDEESDDTDIEDYIPMNHKHTERSFIQEDEEAINQDNKVKSRLGELSLDSPGAVKRSKEYNKHIDEKVRSLLSRSDEPGYGNYRTEIKPYDELSSEEGDDDDWEEDCDGWKADGVGFIEDYDYDYGWDSSKEAEFKEQLAKQLEKIYNFQKSKVSELAQRISIYENVINDYIRTASAESSPAHSAKDSDEDDDDGHSIGQHPDDDSSGYDLGRFEERFKELEDDLAVLVADVHDLANYTKLNYTGFIKIVKKHDKQTGYKLRKDFVKTFLDDKPFYKENYDALIIQLSKLFEMVRTRGKPIQGDSAAGGQQSAFVRQTTKYWVHEENIIPLKLYILKHLPVLVYDPDKEYSPEDSAITSIYYDNEDLDFYLGRLEKTEGAEAIRLRWYGGMDVKQIFVERKTHREDWTGEKSVKARFPIKEDLVNAYMSGDMTMDDVWKDMKAKGKKSDKEIESMKQLSEEVQYRVLTKQMHPVMRSFYNRTAFQLPGDARVRISLDTELSLVREDNWDGRQRSGDNWRRMDIGIDYPFNQLPSEDIDRFPYGILEVKLQTQMGQEPPEWVRQLVSSHLVEAVPKFSKFIHGCATLLDNRVNLLPFWMPQMEIDIRKPATKELLIERPQTSNVNSADHTPIQTPPENSEEENDSDEQTKNLEHLEMARRESRLRGTEDDDHDGGDRMTLPARHHSAYRLPPNYREELIKSEKARAENLRKEKNKLKASKKNTRSRSIEYDSEQDEDDEDGDHHQEGTSLLGGTSSGQSSKYGGTSDKRVSWKNIPNQFKKVTPTTIKQYVNWLFKNDHLDYHFNDDSEDEDSPKALDEETAGDDETVEYVNSFRADNGKKIWVPVRVEPKVYFANERTFLKWLQFSILLSSIAVTLLNYTSTADKTGFISAALFTFASLISISYSAFTFVWRAMKIRKREAVSYYDRIGPSILCGVMLIAVFVNFILRLTSI</sequence>
<evidence type="ECO:0000256" key="21">
    <source>
        <dbReference type="SAM" id="MobiDB-lite"/>
    </source>
</evidence>
<evidence type="ECO:0000256" key="12">
    <source>
        <dbReference type="ARBA" id="ARBA00022989"/>
    </source>
</evidence>
<dbReference type="Pfam" id="PF02656">
    <property type="entry name" value="DUF202"/>
    <property type="match status" value="1"/>
</dbReference>
<dbReference type="InterPro" id="IPR051572">
    <property type="entry name" value="VTC_Complex_Subunit"/>
</dbReference>
<evidence type="ECO:0000256" key="14">
    <source>
        <dbReference type="ARBA" id="ARBA00023242"/>
    </source>
</evidence>
<evidence type="ECO:0000256" key="6">
    <source>
        <dbReference type="ARBA" id="ARBA00018363"/>
    </source>
</evidence>
<gene>
    <name evidence="24" type="ORF">E3Q01_00637</name>
</gene>
<dbReference type="GO" id="GO:0000329">
    <property type="term" value="C:fungal-type vacuole membrane"/>
    <property type="evidence" value="ECO:0007669"/>
    <property type="project" value="TreeGrafter"/>
</dbReference>
<keyword evidence="11" id="KW-0235">DNA replication</keyword>
<feature type="compositionally biased region" description="Low complexity" evidence="21">
    <location>
        <begin position="191"/>
        <end position="204"/>
    </location>
</feature>
<evidence type="ECO:0000256" key="22">
    <source>
        <dbReference type="SAM" id="Phobius"/>
    </source>
</evidence>
<dbReference type="FunFam" id="3.20.100.30:FF:000001">
    <property type="entry name" value="Vacuolar transporter chaperone 4"/>
    <property type="match status" value="1"/>
</dbReference>
<evidence type="ECO:0000256" key="2">
    <source>
        <dbReference type="ARBA" id="ARBA00004123"/>
    </source>
</evidence>
<dbReference type="PANTHER" id="PTHR46140">
    <property type="entry name" value="VACUOLAR TRANSPORTER CHAPERONE 1-RELATED"/>
    <property type="match status" value="1"/>
</dbReference>
<comment type="caution">
    <text evidence="24">The sequence shown here is derived from an EMBL/GenBank/DDBJ whole genome shotgun (WGS) entry which is preliminary data.</text>
</comment>
<dbReference type="CDD" id="cd14480">
    <property type="entry name" value="SPX_VTC2_like"/>
    <property type="match status" value="1"/>
</dbReference>
<dbReference type="EC" id="2.7.4.1" evidence="5"/>
<evidence type="ECO:0000256" key="9">
    <source>
        <dbReference type="ARBA" id="ARBA00022679"/>
    </source>
</evidence>
<evidence type="ECO:0000256" key="20">
    <source>
        <dbReference type="ARBA" id="ARBA00081313"/>
    </source>
</evidence>
<dbReference type="Pfam" id="PF11719">
    <property type="entry name" value="Drc1-Sld2"/>
    <property type="match status" value="1"/>
</dbReference>
<name>A0A4T0M8L9_9BASI</name>
<accession>A0A4T0M8L9</accession>
<evidence type="ECO:0000256" key="1">
    <source>
        <dbReference type="ARBA" id="ARBA00001936"/>
    </source>
</evidence>
<dbReference type="AlphaFoldDB" id="A0A4T0M8L9"/>
<dbReference type="InterPro" id="IPR042267">
    <property type="entry name" value="VTC_sf"/>
</dbReference>
<keyword evidence="12 22" id="KW-1133">Transmembrane helix</keyword>
<feature type="compositionally biased region" description="Basic and acidic residues" evidence="21">
    <location>
        <begin position="1008"/>
        <end position="1025"/>
    </location>
</feature>
<feature type="compositionally biased region" description="Polar residues" evidence="21">
    <location>
        <begin position="933"/>
        <end position="946"/>
    </location>
</feature>
<feature type="transmembrane region" description="Helical" evidence="22">
    <location>
        <begin position="1174"/>
        <end position="1194"/>
    </location>
</feature>
<dbReference type="GO" id="GO:0005634">
    <property type="term" value="C:nucleus"/>
    <property type="evidence" value="ECO:0007669"/>
    <property type="project" value="UniProtKB-SubCell"/>
</dbReference>
<feature type="region of interest" description="Disordered" evidence="21">
    <location>
        <begin position="932"/>
        <end position="1083"/>
    </location>
</feature>
<dbReference type="GO" id="GO:0071163">
    <property type="term" value="P:DNA replication preinitiation complex assembly"/>
    <property type="evidence" value="ECO:0007669"/>
    <property type="project" value="UniProtKB-ARBA"/>
</dbReference>
<evidence type="ECO:0000256" key="5">
    <source>
        <dbReference type="ARBA" id="ARBA00012960"/>
    </source>
</evidence>
<evidence type="ECO:0000256" key="7">
    <source>
        <dbReference type="ARBA" id="ARBA00019134"/>
    </source>
</evidence>
<evidence type="ECO:0000256" key="17">
    <source>
        <dbReference type="ARBA" id="ARBA00067464"/>
    </source>
</evidence>
<dbReference type="CDD" id="cd22289">
    <property type="entry name" value="RecQL4_SLD2_NTD"/>
    <property type="match status" value="1"/>
</dbReference>
<dbReference type="CDD" id="cd07751">
    <property type="entry name" value="PolyPPase_VTC4_like"/>
    <property type="match status" value="1"/>
</dbReference>
<dbReference type="Pfam" id="PF03105">
    <property type="entry name" value="SPX"/>
    <property type="match status" value="1"/>
</dbReference>
<evidence type="ECO:0000256" key="8">
    <source>
        <dbReference type="ARBA" id="ARBA00022554"/>
    </source>
</evidence>
<dbReference type="GO" id="GO:0006799">
    <property type="term" value="P:polyphosphate biosynthetic process"/>
    <property type="evidence" value="ECO:0007669"/>
    <property type="project" value="UniProtKB-ARBA"/>
</dbReference>
<dbReference type="Gene3D" id="3.20.100.30">
    <property type="entry name" value="VTC, catalytic tunnel domain"/>
    <property type="match status" value="1"/>
</dbReference>
<evidence type="ECO:0000256" key="10">
    <source>
        <dbReference type="ARBA" id="ARBA00022692"/>
    </source>
</evidence>
<comment type="cofactor">
    <cofactor evidence="1">
        <name>Mn(2+)</name>
        <dbReference type="ChEBI" id="CHEBI:29035"/>
    </cofactor>
</comment>
<evidence type="ECO:0000256" key="19">
    <source>
        <dbReference type="ARBA" id="ARBA00080494"/>
    </source>
</evidence>
<proteinExistence type="inferred from homology"/>
<dbReference type="InterPro" id="IPR004331">
    <property type="entry name" value="SPX_dom"/>
</dbReference>
<evidence type="ECO:0000256" key="16">
    <source>
        <dbReference type="ARBA" id="ARBA00061390"/>
    </source>
</evidence>
<comment type="catalytic activity">
    <reaction evidence="15">
        <text>[phosphate](n) + ATP = [phosphate](n+1) + ADP</text>
        <dbReference type="Rhea" id="RHEA:19573"/>
        <dbReference type="Rhea" id="RHEA-COMP:9859"/>
        <dbReference type="Rhea" id="RHEA-COMP:14280"/>
        <dbReference type="ChEBI" id="CHEBI:16838"/>
        <dbReference type="ChEBI" id="CHEBI:30616"/>
        <dbReference type="ChEBI" id="CHEBI:456216"/>
        <dbReference type="EC" id="2.7.4.1"/>
    </reaction>
    <physiologicalReaction direction="left-to-right" evidence="15">
        <dbReference type="Rhea" id="RHEA:19574"/>
    </physiologicalReaction>
</comment>
<keyword evidence="9" id="KW-0808">Transferase</keyword>
<feature type="compositionally biased region" description="Basic residues" evidence="21">
    <location>
        <begin position="1026"/>
        <end position="1038"/>
    </location>
</feature>
<feature type="compositionally biased region" description="Polar residues" evidence="21">
    <location>
        <begin position="212"/>
        <end position="241"/>
    </location>
</feature>
<feature type="region of interest" description="Disordered" evidence="21">
    <location>
        <begin position="108"/>
        <end position="340"/>
    </location>
</feature>
<dbReference type="InterPro" id="IPR003807">
    <property type="entry name" value="DUF202"/>
</dbReference>
<evidence type="ECO:0000313" key="24">
    <source>
        <dbReference type="EMBL" id="TIC69019.1"/>
    </source>
</evidence>
<feature type="domain" description="SPX" evidence="23">
    <location>
        <begin position="369"/>
        <end position="582"/>
    </location>
</feature>
<dbReference type="GO" id="GO:0006270">
    <property type="term" value="P:DNA replication initiation"/>
    <property type="evidence" value="ECO:0007669"/>
    <property type="project" value="UniProtKB-ARBA"/>
</dbReference>
<keyword evidence="10 22" id="KW-0812">Transmembrane</keyword>
<evidence type="ECO:0000256" key="15">
    <source>
        <dbReference type="ARBA" id="ARBA00050204"/>
    </source>
</evidence>